<dbReference type="Proteomes" id="UP000765509">
    <property type="component" value="Unassembled WGS sequence"/>
</dbReference>
<proteinExistence type="predicted"/>
<comment type="caution">
    <text evidence="2">The sequence shown here is derived from an EMBL/GenBank/DDBJ whole genome shotgun (WGS) entry which is preliminary data.</text>
</comment>
<dbReference type="EMBL" id="AVOT02023003">
    <property type="protein sequence ID" value="MBW0512811.1"/>
    <property type="molecule type" value="Genomic_DNA"/>
</dbReference>
<name>A0A9Q3E5R7_9BASI</name>
<evidence type="ECO:0000313" key="3">
    <source>
        <dbReference type="Proteomes" id="UP000765509"/>
    </source>
</evidence>
<keyword evidence="3" id="KW-1185">Reference proteome</keyword>
<feature type="region of interest" description="Disordered" evidence="1">
    <location>
        <begin position="16"/>
        <end position="54"/>
    </location>
</feature>
<accession>A0A9Q3E5R7</accession>
<evidence type="ECO:0000313" key="2">
    <source>
        <dbReference type="EMBL" id="MBW0512811.1"/>
    </source>
</evidence>
<dbReference type="AlphaFoldDB" id="A0A9Q3E5R7"/>
<reference evidence="2" key="1">
    <citation type="submission" date="2021-03" db="EMBL/GenBank/DDBJ databases">
        <title>Draft genome sequence of rust myrtle Austropuccinia psidii MF-1, a brazilian biotype.</title>
        <authorList>
            <person name="Quecine M.C."/>
            <person name="Pachon D.M.R."/>
            <person name="Bonatelli M.L."/>
            <person name="Correr F.H."/>
            <person name="Franceschini L.M."/>
            <person name="Leite T.F."/>
            <person name="Margarido G.R.A."/>
            <person name="Almeida C.A."/>
            <person name="Ferrarezi J.A."/>
            <person name="Labate C.A."/>
        </authorList>
    </citation>
    <scope>NUCLEOTIDE SEQUENCE</scope>
    <source>
        <strain evidence="2">MF-1</strain>
    </source>
</reference>
<sequence length="167" mass="19263">MLNEVENWMVKNTPRKFQPVLSSISPPSPKTPTSRPIPVSPMKPSLIPNPRPSPILTSHQLKSVASTIQKRQDRSPLPFPAAQMFQNWEHWSITVNREDPTVVHEGQYAVSRVFRRVDRSSRKVIVYSKDRLIPDTALEEISSKFSWYKDELINEIQRTFDVLGKDN</sequence>
<evidence type="ECO:0000256" key="1">
    <source>
        <dbReference type="SAM" id="MobiDB-lite"/>
    </source>
</evidence>
<organism evidence="2 3">
    <name type="scientific">Austropuccinia psidii MF-1</name>
    <dbReference type="NCBI Taxonomy" id="1389203"/>
    <lineage>
        <taxon>Eukaryota</taxon>
        <taxon>Fungi</taxon>
        <taxon>Dikarya</taxon>
        <taxon>Basidiomycota</taxon>
        <taxon>Pucciniomycotina</taxon>
        <taxon>Pucciniomycetes</taxon>
        <taxon>Pucciniales</taxon>
        <taxon>Sphaerophragmiaceae</taxon>
        <taxon>Austropuccinia</taxon>
    </lineage>
</organism>
<gene>
    <name evidence="2" type="ORF">O181_052526</name>
</gene>
<protein>
    <submittedName>
        <fullName evidence="2">Uncharacterized protein</fullName>
    </submittedName>
</protein>